<proteinExistence type="predicted"/>
<feature type="region of interest" description="Disordered" evidence="1">
    <location>
        <begin position="418"/>
        <end position="441"/>
    </location>
</feature>
<protein>
    <recommendedName>
        <fullName evidence="4">Phage portal protein</fullName>
    </recommendedName>
</protein>
<evidence type="ECO:0000256" key="1">
    <source>
        <dbReference type="SAM" id="MobiDB-lite"/>
    </source>
</evidence>
<dbReference type="AlphaFoldDB" id="A0A4R4KGF0"/>
<keyword evidence="3" id="KW-1185">Reference proteome</keyword>
<evidence type="ECO:0008006" key="4">
    <source>
        <dbReference type="Google" id="ProtNLM"/>
    </source>
</evidence>
<evidence type="ECO:0000313" key="3">
    <source>
        <dbReference type="Proteomes" id="UP000295706"/>
    </source>
</evidence>
<evidence type="ECO:0000313" key="2">
    <source>
        <dbReference type="EMBL" id="TDB67127.1"/>
    </source>
</evidence>
<feature type="compositionally biased region" description="Polar residues" evidence="1">
    <location>
        <begin position="418"/>
        <end position="431"/>
    </location>
</feature>
<sequence length="441" mass="49614">MSFKKISRNVYVASYAPQAGVLVTFGKDASKAVDLANGEKPSTIQSAANEYVRRGENDDKLLVMHRLATESPNKWQFITTRRNFIGGLGIGPHRKEIVNREFKYVPVLDPAFDEWHERLDLEVYLAAASYQIAFCGELNVLLTLTTDKKVKSLEVVDAMEVRAKRPEAKSNKVTKYLISPRFGYEKKVPKADYKEVNAFDPSAPTKFAQALIHVKHPLPGQKYYGFEPWWGSAKWTSISNRVTDYYDATFENGAFLTHHVDIPDDYFDQDGSTQEEQDELRNKVLDEISNTLIGLDKANKILFTFSKITIDGRTIQGVKVTPIQNPINDEAFIKMFEVANQVQASAHGVRPDLAGITIGNQLGTSGKEIVASANYMQDYMTIFDKKLLCKPVLFAMRIDGVAESLIPYVYRITSYTQDVTPKSSPDNPNSEPETKEQDADK</sequence>
<dbReference type="Proteomes" id="UP000295706">
    <property type="component" value="Unassembled WGS sequence"/>
</dbReference>
<feature type="compositionally biased region" description="Basic and acidic residues" evidence="1">
    <location>
        <begin position="432"/>
        <end position="441"/>
    </location>
</feature>
<name>A0A4R4KGF0_9BACT</name>
<dbReference type="RefSeq" id="WP_132116456.1">
    <property type="nucleotide sequence ID" value="NZ_SMJU01000004.1"/>
</dbReference>
<dbReference type="EMBL" id="SMJU01000004">
    <property type="protein sequence ID" value="TDB67127.1"/>
    <property type="molecule type" value="Genomic_DNA"/>
</dbReference>
<reference evidence="2 3" key="1">
    <citation type="submission" date="2019-02" db="EMBL/GenBank/DDBJ databases">
        <title>Arundinibacter roseus gen. nov., sp. nov., a new member of the family Cytophagaceae.</title>
        <authorList>
            <person name="Szuroczki S."/>
            <person name="Khayer B."/>
            <person name="Sproer C."/>
            <person name="Toumi M."/>
            <person name="Szabo A."/>
            <person name="Felfoldi T."/>
            <person name="Schumann P."/>
            <person name="Toth E."/>
        </authorList>
    </citation>
    <scope>NUCLEOTIDE SEQUENCE [LARGE SCALE GENOMIC DNA]</scope>
    <source>
        <strain evidence="2 3">DMA-k-7a</strain>
    </source>
</reference>
<organism evidence="2 3">
    <name type="scientific">Arundinibacter roseus</name>
    <dbReference type="NCBI Taxonomy" id="2070510"/>
    <lineage>
        <taxon>Bacteria</taxon>
        <taxon>Pseudomonadati</taxon>
        <taxon>Bacteroidota</taxon>
        <taxon>Cytophagia</taxon>
        <taxon>Cytophagales</taxon>
        <taxon>Spirosomataceae</taxon>
        <taxon>Arundinibacter</taxon>
    </lineage>
</organism>
<dbReference type="OrthoDB" id="671786at2"/>
<comment type="caution">
    <text evidence="2">The sequence shown here is derived from an EMBL/GenBank/DDBJ whole genome shotgun (WGS) entry which is preliminary data.</text>
</comment>
<accession>A0A4R4KGF0</accession>
<gene>
    <name evidence="2" type="ORF">EZE20_08415</name>
</gene>